<proteinExistence type="predicted"/>
<reference evidence="2" key="1">
    <citation type="submission" date="2018-01" db="EMBL/GenBank/DDBJ databases">
        <authorList>
            <person name="Mao J.F."/>
        </authorList>
    </citation>
    <scope>NUCLEOTIDE SEQUENCE</scope>
    <source>
        <strain evidence="2">Huo1</strain>
        <tissue evidence="2">Leaf</tissue>
    </source>
</reference>
<dbReference type="EMBL" id="PNBA02000022">
    <property type="protein sequence ID" value="KAG6385389.1"/>
    <property type="molecule type" value="Genomic_DNA"/>
</dbReference>
<accession>A0A8X8VZZ2</accession>
<evidence type="ECO:0000313" key="2">
    <source>
        <dbReference type="EMBL" id="KAG6385389.1"/>
    </source>
</evidence>
<evidence type="ECO:0000313" key="3">
    <source>
        <dbReference type="Proteomes" id="UP000298416"/>
    </source>
</evidence>
<keyword evidence="3" id="KW-1185">Reference proteome</keyword>
<dbReference type="Proteomes" id="UP000298416">
    <property type="component" value="Unassembled WGS sequence"/>
</dbReference>
<protein>
    <submittedName>
        <fullName evidence="2">Uncharacterized protein</fullName>
    </submittedName>
</protein>
<gene>
    <name evidence="2" type="ORF">SASPL_154224</name>
</gene>
<evidence type="ECO:0000256" key="1">
    <source>
        <dbReference type="SAM" id="MobiDB-lite"/>
    </source>
</evidence>
<dbReference type="AlphaFoldDB" id="A0A8X8VZZ2"/>
<comment type="caution">
    <text evidence="2">The sequence shown here is derived from an EMBL/GenBank/DDBJ whole genome shotgun (WGS) entry which is preliminary data.</text>
</comment>
<organism evidence="2">
    <name type="scientific">Salvia splendens</name>
    <name type="common">Scarlet sage</name>
    <dbReference type="NCBI Taxonomy" id="180675"/>
    <lineage>
        <taxon>Eukaryota</taxon>
        <taxon>Viridiplantae</taxon>
        <taxon>Streptophyta</taxon>
        <taxon>Embryophyta</taxon>
        <taxon>Tracheophyta</taxon>
        <taxon>Spermatophyta</taxon>
        <taxon>Magnoliopsida</taxon>
        <taxon>eudicotyledons</taxon>
        <taxon>Gunneridae</taxon>
        <taxon>Pentapetalae</taxon>
        <taxon>asterids</taxon>
        <taxon>lamiids</taxon>
        <taxon>Lamiales</taxon>
        <taxon>Lamiaceae</taxon>
        <taxon>Nepetoideae</taxon>
        <taxon>Mentheae</taxon>
        <taxon>Salviinae</taxon>
        <taxon>Salvia</taxon>
        <taxon>Salvia subgen. Calosphace</taxon>
        <taxon>core Calosphace</taxon>
    </lineage>
</organism>
<feature type="region of interest" description="Disordered" evidence="1">
    <location>
        <begin position="26"/>
        <end position="82"/>
    </location>
</feature>
<reference evidence="2" key="2">
    <citation type="submission" date="2020-08" db="EMBL/GenBank/DDBJ databases">
        <title>Plant Genome Project.</title>
        <authorList>
            <person name="Zhang R.-G."/>
        </authorList>
    </citation>
    <scope>NUCLEOTIDE SEQUENCE</scope>
    <source>
        <strain evidence="2">Huo1</strain>
        <tissue evidence="2">Leaf</tissue>
    </source>
</reference>
<sequence length="130" mass="14584">MTSAAMPPPEANNPYQIVPIGIRVGFRSNSAQPERFHPQQPLQQKPNRKRPIVDSNDESEPDNSVYSSDGLPPDSYKRSMMPRVVNNVRAIRPSLMNMRNDGSGNSMKELTRAILKFGEAYEQAETAKLQ</sequence>
<name>A0A8X8VZZ2_SALSN</name>